<evidence type="ECO:0000256" key="8">
    <source>
        <dbReference type="SAM" id="Coils"/>
    </source>
</evidence>
<keyword evidence="8" id="KW-0175">Coiled coil</keyword>
<dbReference type="RefSeq" id="WP_209737642.1">
    <property type="nucleotide sequence ID" value="NZ_CP072611.1"/>
</dbReference>
<dbReference type="InterPro" id="IPR050445">
    <property type="entry name" value="Bact_polysacc_biosynth/exp"/>
</dbReference>
<dbReference type="Pfam" id="PF02706">
    <property type="entry name" value="Wzz"/>
    <property type="match status" value="1"/>
</dbReference>
<proteinExistence type="predicted"/>
<keyword evidence="12" id="KW-1185">Reference proteome</keyword>
<accession>A0ABW5CP07</accession>
<evidence type="ECO:0000313" key="12">
    <source>
        <dbReference type="Proteomes" id="UP001597371"/>
    </source>
</evidence>
<feature type="domain" description="Polysaccharide chain length determinant N-terminal" evidence="10">
    <location>
        <begin position="34"/>
        <end position="119"/>
    </location>
</feature>
<reference evidence="12" key="1">
    <citation type="journal article" date="2019" name="Int. J. Syst. Evol. Microbiol.">
        <title>The Global Catalogue of Microorganisms (GCM) 10K type strain sequencing project: providing services to taxonomists for standard genome sequencing and annotation.</title>
        <authorList>
            <consortium name="The Broad Institute Genomics Platform"/>
            <consortium name="The Broad Institute Genome Sequencing Center for Infectious Disease"/>
            <person name="Wu L."/>
            <person name="Ma J."/>
        </authorList>
    </citation>
    <scope>NUCLEOTIDE SEQUENCE [LARGE SCALE GENOMIC DNA]</scope>
    <source>
        <strain evidence="12">ZS-35-S2</strain>
    </source>
</reference>
<evidence type="ECO:0000256" key="1">
    <source>
        <dbReference type="ARBA" id="ARBA00004651"/>
    </source>
</evidence>
<keyword evidence="5" id="KW-0067">ATP-binding</keyword>
<dbReference type="SUPFAM" id="SSF52540">
    <property type="entry name" value="P-loop containing nucleoside triphosphate hydrolases"/>
    <property type="match status" value="1"/>
</dbReference>
<gene>
    <name evidence="11" type="ORF">ACFSKQ_08525</name>
</gene>
<dbReference type="EMBL" id="JBHUIJ010000009">
    <property type="protein sequence ID" value="MFD2237508.1"/>
    <property type="molecule type" value="Genomic_DNA"/>
</dbReference>
<keyword evidence="4" id="KW-0547">Nucleotide-binding</keyword>
<name>A0ABW5CP07_9HYPH</name>
<comment type="caution">
    <text evidence="11">The sequence shown here is derived from an EMBL/GenBank/DDBJ whole genome shotgun (WGS) entry which is preliminary data.</text>
</comment>
<evidence type="ECO:0000313" key="11">
    <source>
        <dbReference type="EMBL" id="MFD2237508.1"/>
    </source>
</evidence>
<evidence type="ECO:0000256" key="4">
    <source>
        <dbReference type="ARBA" id="ARBA00022741"/>
    </source>
</evidence>
<protein>
    <submittedName>
        <fullName evidence="11">GumC family protein</fullName>
    </submittedName>
</protein>
<keyword evidence="7 9" id="KW-0472">Membrane</keyword>
<dbReference type="Gene3D" id="3.40.50.300">
    <property type="entry name" value="P-loop containing nucleotide triphosphate hydrolases"/>
    <property type="match status" value="1"/>
</dbReference>
<evidence type="ECO:0000256" key="7">
    <source>
        <dbReference type="ARBA" id="ARBA00023136"/>
    </source>
</evidence>
<evidence type="ECO:0000256" key="2">
    <source>
        <dbReference type="ARBA" id="ARBA00022475"/>
    </source>
</evidence>
<comment type="subcellular location">
    <subcellularLocation>
        <location evidence="1">Cell membrane</location>
        <topology evidence="1">Multi-pass membrane protein</topology>
    </subcellularLocation>
</comment>
<keyword evidence="2" id="KW-1003">Cell membrane</keyword>
<feature type="transmembrane region" description="Helical" evidence="9">
    <location>
        <begin position="44"/>
        <end position="62"/>
    </location>
</feature>
<dbReference type="InterPro" id="IPR005702">
    <property type="entry name" value="Wzc-like_C"/>
</dbReference>
<dbReference type="InterPro" id="IPR027417">
    <property type="entry name" value="P-loop_NTPase"/>
</dbReference>
<feature type="coiled-coil region" evidence="8">
    <location>
        <begin position="251"/>
        <end position="357"/>
    </location>
</feature>
<evidence type="ECO:0000259" key="10">
    <source>
        <dbReference type="Pfam" id="PF02706"/>
    </source>
</evidence>
<evidence type="ECO:0000256" key="9">
    <source>
        <dbReference type="SAM" id="Phobius"/>
    </source>
</evidence>
<organism evidence="11 12">
    <name type="scientific">Aureimonas populi</name>
    <dbReference type="NCBI Taxonomy" id="1701758"/>
    <lineage>
        <taxon>Bacteria</taxon>
        <taxon>Pseudomonadati</taxon>
        <taxon>Pseudomonadota</taxon>
        <taxon>Alphaproteobacteria</taxon>
        <taxon>Hyphomicrobiales</taxon>
        <taxon>Aurantimonadaceae</taxon>
        <taxon>Aureimonas</taxon>
    </lineage>
</organism>
<dbReference type="Proteomes" id="UP001597371">
    <property type="component" value="Unassembled WGS sequence"/>
</dbReference>
<dbReference type="CDD" id="cd05387">
    <property type="entry name" value="BY-kinase"/>
    <property type="match status" value="1"/>
</dbReference>
<dbReference type="PANTHER" id="PTHR32309">
    <property type="entry name" value="TYROSINE-PROTEIN KINASE"/>
    <property type="match status" value="1"/>
</dbReference>
<evidence type="ECO:0000256" key="5">
    <source>
        <dbReference type="ARBA" id="ARBA00022840"/>
    </source>
</evidence>
<dbReference type="PANTHER" id="PTHR32309:SF13">
    <property type="entry name" value="FERRIC ENTEROBACTIN TRANSPORT PROTEIN FEPE"/>
    <property type="match status" value="1"/>
</dbReference>
<evidence type="ECO:0000256" key="3">
    <source>
        <dbReference type="ARBA" id="ARBA00022692"/>
    </source>
</evidence>
<sequence length="769" mass="83084">MNKPDLNFGIPGAPLAALTPSRQPYDSDQSAIGSLIQMLWRRKFVIGGVAAAVCLLSLFAILRIPPVYTATATVLIETRKTNLPDFQAILSGLPTDLSTLETELTVIRSRRLAERVIRKINLEALPEFNSDLLPPEERPRPNPLVAAVGWFGGLLQSALGPGSEGGQGSGPVVSYEEEARQRHEDLLRAFQSRLSARLIGRSYTISLSFDSDSPEVATTIVNTIADEYIAAQVDDKIRAVEQANRWLSDRIAGLQDQVTVADRQIETFRAEHGLIVTTDASPSLVYQQQLAEINTKLTEARAKRSELQARLSAAQEAAAGITNPSGIASDLLTSPMMQVNRESMANLTAQIAQTRQQFGENHPAMTALLAQRAELVEGIAGEARRIVRELSNDLVVATANEQAISADLAAADAQMVRINMANVDLRAMVREADAKRELLRALLSQSLETSAQASFQPADASILSYAALPNSPSRPDRKVLAALSLVFAGAVGLGLAFLLEMLDGSYRTIGQMERETGLRTLGVIKPLSRRDRRRGLLHFLRSSPDSEFADAVRQTFTSVVLACKRPDSPQVVLIASAGAAEGRSSVAALLSFASAAQRRPTVLVDCGARSPGVPAMLDIEPSAGLTELCEGRARLEDVVHHSPLIGADVIALGGADEERAIALFDSHAFADLMGELKARYDFIFLDSPPAVATPEARVLAQHADQTLFVVRWGKTAQQLLLAGLRQIEGGRGSIGIVVNDPDAKLRGVAVHKDRKLRWPLPWTLPWARA</sequence>
<keyword evidence="3 9" id="KW-0812">Transmembrane</keyword>
<dbReference type="InterPro" id="IPR003856">
    <property type="entry name" value="LPS_length_determ_N"/>
</dbReference>
<evidence type="ECO:0000256" key="6">
    <source>
        <dbReference type="ARBA" id="ARBA00022989"/>
    </source>
</evidence>
<keyword evidence="6 9" id="KW-1133">Transmembrane helix</keyword>